<feature type="compositionally biased region" description="Low complexity" evidence="5">
    <location>
        <begin position="863"/>
        <end position="888"/>
    </location>
</feature>
<feature type="domain" description="TOG" evidence="6">
    <location>
        <begin position="94"/>
        <end position="330"/>
    </location>
</feature>
<keyword evidence="3" id="KW-0206">Cytoskeleton</keyword>
<keyword evidence="2" id="KW-0963">Cytoplasm</keyword>
<feature type="region of interest" description="Disordered" evidence="5">
    <location>
        <begin position="1507"/>
        <end position="1538"/>
    </location>
</feature>
<feature type="compositionally biased region" description="Polar residues" evidence="5">
    <location>
        <begin position="702"/>
        <end position="711"/>
    </location>
</feature>
<feature type="region of interest" description="Disordered" evidence="5">
    <location>
        <begin position="1467"/>
        <end position="1486"/>
    </location>
</feature>
<feature type="region of interest" description="Disordered" evidence="5">
    <location>
        <begin position="331"/>
        <end position="363"/>
    </location>
</feature>
<dbReference type="GO" id="GO:0005881">
    <property type="term" value="C:cytoplasmic microtubule"/>
    <property type="evidence" value="ECO:0007669"/>
    <property type="project" value="TreeGrafter"/>
</dbReference>
<feature type="region of interest" description="Disordered" evidence="5">
    <location>
        <begin position="966"/>
        <end position="989"/>
    </location>
</feature>
<dbReference type="Pfam" id="PF21041">
    <property type="entry name" value="XMAP215_CLASP_TOG"/>
    <property type="match status" value="1"/>
</dbReference>
<dbReference type="InterPro" id="IPR011989">
    <property type="entry name" value="ARM-like"/>
</dbReference>
<dbReference type="InterPro" id="IPR048491">
    <property type="entry name" value="XMAP215_CLASP_TOG"/>
</dbReference>
<feature type="domain" description="TOG" evidence="6">
    <location>
        <begin position="380"/>
        <end position="610"/>
    </location>
</feature>
<evidence type="ECO:0000313" key="8">
    <source>
        <dbReference type="Proteomes" id="UP000289886"/>
    </source>
</evidence>
<feature type="region of interest" description="Disordered" evidence="5">
    <location>
        <begin position="1281"/>
        <end position="1325"/>
    </location>
</feature>
<evidence type="ECO:0000259" key="6">
    <source>
        <dbReference type="SMART" id="SM01349"/>
    </source>
</evidence>
<feature type="compositionally biased region" description="Polar residues" evidence="5">
    <location>
        <begin position="1310"/>
        <end position="1325"/>
    </location>
</feature>
<name>A0A662YLP8_ACIRT</name>
<dbReference type="PANTHER" id="PTHR21567:SF87">
    <property type="entry name" value="CRESCERIN-LIKE PROTEIN CHE-12"/>
    <property type="match status" value="1"/>
</dbReference>
<feature type="compositionally biased region" description="Basic and acidic residues" evidence="5">
    <location>
        <begin position="24"/>
        <end position="45"/>
    </location>
</feature>
<evidence type="ECO:0000256" key="3">
    <source>
        <dbReference type="ARBA" id="ARBA00023212"/>
    </source>
</evidence>
<comment type="subcellular location">
    <subcellularLocation>
        <location evidence="1">Cytoplasm</location>
        <location evidence="1">Cytoskeleton</location>
    </subcellularLocation>
</comment>
<dbReference type="InterPro" id="IPR034085">
    <property type="entry name" value="TOG"/>
</dbReference>
<protein>
    <submittedName>
        <fullName evidence="7">Protein FAM179B</fullName>
    </submittedName>
</protein>
<keyword evidence="8" id="KW-1185">Reference proteome</keyword>
<feature type="region of interest" description="Disordered" evidence="5">
    <location>
        <begin position="12"/>
        <end position="45"/>
    </location>
</feature>
<feature type="region of interest" description="Disordered" evidence="5">
    <location>
        <begin position="837"/>
        <end position="933"/>
    </location>
</feature>
<feature type="region of interest" description="Disordered" evidence="5">
    <location>
        <begin position="1770"/>
        <end position="1808"/>
    </location>
</feature>
<feature type="compositionally biased region" description="Polar residues" evidence="5">
    <location>
        <begin position="904"/>
        <end position="921"/>
    </location>
</feature>
<reference evidence="7 8" key="1">
    <citation type="submission" date="2019-01" db="EMBL/GenBank/DDBJ databases">
        <title>Draft Genome and Complete Hox-Cluster Characterization of the Sterlet Sturgeon (Acipenser ruthenus).</title>
        <authorList>
            <person name="Wei Q."/>
        </authorList>
    </citation>
    <scope>NUCLEOTIDE SEQUENCE [LARGE SCALE GENOMIC DNA]</scope>
    <source>
        <strain evidence="7">WHYD16114868_AA</strain>
        <tissue evidence="7">Blood</tissue>
    </source>
</reference>
<feature type="region of interest" description="Disordered" evidence="5">
    <location>
        <begin position="1023"/>
        <end position="1161"/>
    </location>
</feature>
<dbReference type="PANTHER" id="PTHR21567">
    <property type="entry name" value="CLASP"/>
    <property type="match status" value="1"/>
</dbReference>
<dbReference type="GO" id="GO:0008017">
    <property type="term" value="F:microtubule binding"/>
    <property type="evidence" value="ECO:0007669"/>
    <property type="project" value="TreeGrafter"/>
</dbReference>
<dbReference type="EMBL" id="SCEB01001059">
    <property type="protein sequence ID" value="RXM97487.1"/>
    <property type="molecule type" value="Genomic_DNA"/>
</dbReference>
<feature type="compositionally biased region" description="Polar residues" evidence="5">
    <location>
        <begin position="331"/>
        <end position="341"/>
    </location>
</feature>
<feature type="compositionally biased region" description="Polar residues" evidence="5">
    <location>
        <begin position="1786"/>
        <end position="1796"/>
    </location>
</feature>
<dbReference type="InterPro" id="IPR016024">
    <property type="entry name" value="ARM-type_fold"/>
</dbReference>
<gene>
    <name evidence="7" type="ORF">EOD39_14354</name>
</gene>
<feature type="coiled-coil region" evidence="4">
    <location>
        <begin position="1400"/>
        <end position="1442"/>
    </location>
</feature>
<feature type="domain" description="TOG" evidence="6">
    <location>
        <begin position="1535"/>
        <end position="1769"/>
    </location>
</feature>
<evidence type="ECO:0000256" key="1">
    <source>
        <dbReference type="ARBA" id="ARBA00004245"/>
    </source>
</evidence>
<dbReference type="Gene3D" id="1.25.10.10">
    <property type="entry name" value="Leucine-rich Repeat Variant"/>
    <property type="match status" value="4"/>
</dbReference>
<feature type="compositionally biased region" description="Acidic residues" evidence="5">
    <location>
        <begin position="1130"/>
        <end position="1141"/>
    </location>
</feature>
<feature type="region of interest" description="Disordered" evidence="5">
    <location>
        <begin position="632"/>
        <end position="720"/>
    </location>
</feature>
<sequence length="2052" mass="222841">MAAAGGSLVAVKSVPVAFQGKPRKSADLKRTENAEKQRGSPRKGDCGCDILLGACRARSVSPVAVPATPAAPASLPPPPSPQERHGLHSNRPRSLTSMEEDVILKQLSSGTQTAGKRVEAIKATRGYIYSNPGKLLFKKRNELLTAVVEVLEKDARRDVKAQCVQLVCDIVQIPDPELDRFRQAVLPGLLFDLKDESPSMRKELVQTLHKCLKYSRSQEKILSALVEHGLESREASVRTATVVLLPILLPKDFHSVDLYDIIESLTKKLTNISGSSGPNDPVVAFSTLDYIRQHLAVGQDEFNAYLKRLPPGLRRDYNRFIDDNFEQLSVDSELNNNNTPRSAYPRGRCPSPSPAAAVSGGSPSLNDSPLILSPLKEHSGMKYGIVPLDLHSRLLDLKDYKARTHAVEELKSVISHTDLSNVPPANVLGLIGFLCSLLDDSNFKVTHSTLEILNLLVVKLGRHVEQFLRAVVTTAVKVLGDNKAVTKQAYMKVYMGLMKNAGPQKLLDLLLENVKHRNSKVREEVINIIIASLLTHPSEDFDLPKLCFAVAPALADGKRKVRHAALEVFAVLASSMGSGKMQSLVKAVDQVELHEDVDGLMAAVQARLARRTLPKLTAHGLVEYAVPIAASAHGRASQQVPQGADTEWLFGGGRTSSATSNRGDTERGPHQGHRSTSPQGEETPIHRRVLSASKGKNKLPWENTNTPTKTPFQPAKAPNDTDTITKEQVSQIYGEVPQSPKLRRSPTMPANDDLFITRKSAVKSAKQGNVQAMNLVNSSTLTNTGAAEWHQPRISGKQGLLGYSRSSGSVDSDLQFLGTSSQLEKAPLHASLNLSTKTQRGLYSHPSVERTLSGPSTAGGGSSSSSSSIASQGAFILPSYPLSSPGSGQLHTTPPRKGMEDSVGFSNTWPSKPLDGTSNSSPRKRLPSSRTDDTQGKCLYSFLEVTQKKNSQVSVPTIVRPPPYRCGFSKSKPVPPIPRGPRPSSHCDAAARDHKQQSGVEVTQKTRSQVSLIPTLVRTQASRRGFSTSKTVPPIPRGPSLSGLADGGTQDHKKESRVDMTQEKHSPVPLKPALVRTPSSRRGINGTKPVPPIPRGACLPSLADGGGRDPKKAGGTQESGGEKSLALDLSELDVKDDEPDHEEVSKRAKLSGSPPEAESPDSALKLELTLDFSSLASSTFTSPISESGIYSPPEALSSPLTPTPPTNTKTNTLRNHRTMSESFNPFASRPRLAATPDLMKSTRPVEYSPPQGVSFHDRATSDVSVIGQRMGYANGAVELEEGRQGEPSTTTAKMHRGAKPTKGEYGSPASLGNTQQQNNHDVTSANGMHEDSVVIVGKGVFGSPMASLTYSQTMLCSAENGDGAGKHSTETPPAIYGKSVQQNSHSTFESSDQAEREVTVAISKSARDKMRRRKNKAEREQLLREQERKERLEESLRERLRAIDIDSSPDDLIVNGGVLLKSKAESLSAESTPLSPPPLKCTPSLRKARSPSSALCFTLCPMRCPPDEVSAGPRTQRKQRASSIPRASETVEPSDVRPFSKPEQALLDALRLMADDDWEKKIEGIGFVRSLSIYHPDVLTTRLHDIALAMIREVKNLRSGVSRVAVMCLGDMFTHLKVMEQELDGTVRALLHKAGESNTFIREDVDKALGAMVSNVTPARALCALIAGGSSHLNSVVRKCTALHLSGLVERMGPGRLLSGIRDVTDRLLPVVAKFTQDSSPETRYYGRRMIYLMMSHQDFDKVLEKYLTPKDLPYIKDTVHNLRLKGLGEIPQDAPSARGRRSLPGSGTTRASSNTRDPHSSIAREPGESTWKPAVRNLVDNHEFIKQLTGTLNSKDFRERIKGIHQLVSECETNQDLIISNMFPIFDAFKTRLHDSNSKVCLMALESLQKIILLLGNHLSQVVYILVPAIVDTNLNSKNSAVYTAAINALHCLSEQLDNSVLLQPFCTKAQYLTGKAKQDMTEKVADLVTELYPRKPQLVEQRVLPLLWHLLSSVSSGSTLPGKGSSMRGSTAKLCKALSEHMGDSNLLSLAASKSPQTSKNVLELLAITT</sequence>
<dbReference type="GO" id="GO:0005929">
    <property type="term" value="C:cilium"/>
    <property type="evidence" value="ECO:0007669"/>
    <property type="project" value="TreeGrafter"/>
</dbReference>
<evidence type="ECO:0000256" key="4">
    <source>
        <dbReference type="SAM" id="Coils"/>
    </source>
</evidence>
<feature type="compositionally biased region" description="Low complexity" evidence="5">
    <location>
        <begin position="354"/>
        <end position="363"/>
    </location>
</feature>
<organism evidence="7 8">
    <name type="scientific">Acipenser ruthenus</name>
    <name type="common">Sterlet sturgeon</name>
    <dbReference type="NCBI Taxonomy" id="7906"/>
    <lineage>
        <taxon>Eukaryota</taxon>
        <taxon>Metazoa</taxon>
        <taxon>Chordata</taxon>
        <taxon>Craniata</taxon>
        <taxon>Vertebrata</taxon>
        <taxon>Euteleostomi</taxon>
        <taxon>Actinopterygii</taxon>
        <taxon>Chondrostei</taxon>
        <taxon>Acipenseriformes</taxon>
        <taxon>Acipenseridae</taxon>
        <taxon>Acipenser</taxon>
    </lineage>
</organism>
<keyword evidence="4" id="KW-0175">Coiled coil</keyword>
<evidence type="ECO:0000256" key="5">
    <source>
        <dbReference type="SAM" id="MobiDB-lite"/>
    </source>
</evidence>
<dbReference type="GO" id="GO:0000226">
    <property type="term" value="P:microtubule cytoskeleton organization"/>
    <property type="evidence" value="ECO:0007669"/>
    <property type="project" value="TreeGrafter"/>
</dbReference>
<feature type="region of interest" description="Disordered" evidence="5">
    <location>
        <begin position="67"/>
        <end position="95"/>
    </location>
</feature>
<feature type="compositionally biased region" description="Basic and acidic residues" evidence="5">
    <location>
        <begin position="1049"/>
        <end position="1066"/>
    </location>
</feature>
<accession>A0A662YLP8</accession>
<feature type="domain" description="TOG" evidence="6">
    <location>
        <begin position="1813"/>
        <end position="2046"/>
    </location>
</feature>
<comment type="caution">
    <text evidence="7">The sequence shown here is derived from an EMBL/GenBank/DDBJ whole genome shotgun (WGS) entry which is preliminary data.</text>
</comment>
<dbReference type="SUPFAM" id="SSF48371">
    <property type="entry name" value="ARM repeat"/>
    <property type="match status" value="2"/>
</dbReference>
<evidence type="ECO:0000256" key="2">
    <source>
        <dbReference type="ARBA" id="ARBA00022490"/>
    </source>
</evidence>
<dbReference type="SMART" id="SM01349">
    <property type="entry name" value="TOG"/>
    <property type="match status" value="4"/>
</dbReference>
<proteinExistence type="predicted"/>
<evidence type="ECO:0000313" key="7">
    <source>
        <dbReference type="EMBL" id="RXM97487.1"/>
    </source>
</evidence>
<dbReference type="Proteomes" id="UP000289886">
    <property type="component" value="Unassembled WGS sequence"/>
</dbReference>